<evidence type="ECO:0000313" key="3">
    <source>
        <dbReference type="Proteomes" id="UP001221142"/>
    </source>
</evidence>
<evidence type="ECO:0000313" key="2">
    <source>
        <dbReference type="EMBL" id="KAJ7649912.1"/>
    </source>
</evidence>
<reference evidence="2" key="1">
    <citation type="submission" date="2023-03" db="EMBL/GenBank/DDBJ databases">
        <title>Massive genome expansion in bonnet fungi (Mycena s.s.) driven by repeated elements and novel gene families across ecological guilds.</title>
        <authorList>
            <consortium name="Lawrence Berkeley National Laboratory"/>
            <person name="Harder C.B."/>
            <person name="Miyauchi S."/>
            <person name="Viragh M."/>
            <person name="Kuo A."/>
            <person name="Thoen E."/>
            <person name="Andreopoulos B."/>
            <person name="Lu D."/>
            <person name="Skrede I."/>
            <person name="Drula E."/>
            <person name="Henrissat B."/>
            <person name="Morin E."/>
            <person name="Kohler A."/>
            <person name="Barry K."/>
            <person name="LaButti K."/>
            <person name="Morin E."/>
            <person name="Salamov A."/>
            <person name="Lipzen A."/>
            <person name="Mereny Z."/>
            <person name="Hegedus B."/>
            <person name="Baldrian P."/>
            <person name="Stursova M."/>
            <person name="Weitz H."/>
            <person name="Taylor A."/>
            <person name="Grigoriev I.V."/>
            <person name="Nagy L.G."/>
            <person name="Martin F."/>
            <person name="Kauserud H."/>
        </authorList>
    </citation>
    <scope>NUCLEOTIDE SEQUENCE</scope>
    <source>
        <strain evidence="2">9284</strain>
    </source>
</reference>
<feature type="compositionally biased region" description="Basic and acidic residues" evidence="1">
    <location>
        <begin position="110"/>
        <end position="121"/>
    </location>
</feature>
<organism evidence="2 3">
    <name type="scientific">Roridomyces roridus</name>
    <dbReference type="NCBI Taxonomy" id="1738132"/>
    <lineage>
        <taxon>Eukaryota</taxon>
        <taxon>Fungi</taxon>
        <taxon>Dikarya</taxon>
        <taxon>Basidiomycota</taxon>
        <taxon>Agaricomycotina</taxon>
        <taxon>Agaricomycetes</taxon>
        <taxon>Agaricomycetidae</taxon>
        <taxon>Agaricales</taxon>
        <taxon>Marasmiineae</taxon>
        <taxon>Mycenaceae</taxon>
        <taxon>Roridomyces</taxon>
    </lineage>
</organism>
<comment type="caution">
    <text evidence="2">The sequence shown here is derived from an EMBL/GenBank/DDBJ whole genome shotgun (WGS) entry which is preliminary data.</text>
</comment>
<protein>
    <submittedName>
        <fullName evidence="2">Uncharacterized protein</fullName>
    </submittedName>
</protein>
<feature type="region of interest" description="Disordered" evidence="1">
    <location>
        <begin position="90"/>
        <end position="132"/>
    </location>
</feature>
<dbReference type="Pfam" id="PF09725">
    <property type="entry name" value="Fra10Ac1"/>
    <property type="match status" value="1"/>
</dbReference>
<feature type="region of interest" description="Disordered" evidence="1">
    <location>
        <begin position="1"/>
        <end position="26"/>
    </location>
</feature>
<sequence length="382" mass="42045">MPQEITLPRPKWRPPGFPSGAEVPRITSQSDLKEYMAGPRRWRDYMRKHALTTLELPFTYTEHGETKSALVKAVLCARCLGKMMWKRRKEKERAAAKEGPNADGGGGGSRRADETRPGREDRHRRRSSRNILQIPSDDEGLKVVKQPAPRSLKVLEKLPLLWVKVWVKMSQLASRSVQKGADEYRVGVFVLDVHDEEFLQAGHAKGEVWSCGGKGSERKVRRWEGWGRASAASVLSKGNSKGGKTRKVLVLEERSDVPQRKACPIVGGDTVSPTNSEGALCTRSSCVSQNRRGTRCVRTGAESKSYGPQLGGHNDRPPSPTDSSKSSRVVGDTTSPARSDVVLELGALRYEEYDSILDASKVCSLDGGGDGSNLQIRWDAVA</sequence>
<feature type="region of interest" description="Disordered" evidence="1">
    <location>
        <begin position="292"/>
        <end position="335"/>
    </location>
</feature>
<keyword evidence="3" id="KW-1185">Reference proteome</keyword>
<accession>A0AAD7CKI3</accession>
<dbReference type="EMBL" id="JARKIF010000001">
    <property type="protein sequence ID" value="KAJ7649912.1"/>
    <property type="molecule type" value="Genomic_DNA"/>
</dbReference>
<dbReference type="InterPro" id="IPR019129">
    <property type="entry name" value="Folate-sensitive_fs_Fra10Ac1"/>
</dbReference>
<feature type="compositionally biased region" description="Polar residues" evidence="1">
    <location>
        <begin position="321"/>
        <end position="335"/>
    </location>
</feature>
<proteinExistence type="predicted"/>
<name>A0AAD7CKI3_9AGAR</name>
<dbReference type="Proteomes" id="UP001221142">
    <property type="component" value="Unassembled WGS sequence"/>
</dbReference>
<gene>
    <name evidence="2" type="ORF">FB45DRAFT_858855</name>
</gene>
<dbReference type="AlphaFoldDB" id="A0AAD7CKI3"/>
<evidence type="ECO:0000256" key="1">
    <source>
        <dbReference type="SAM" id="MobiDB-lite"/>
    </source>
</evidence>